<evidence type="ECO:0000313" key="2">
    <source>
        <dbReference type="EMBL" id="AFV11411.1"/>
    </source>
</evidence>
<dbReference type="Proteomes" id="UP000000467">
    <property type="component" value="Chromosome"/>
</dbReference>
<sequence>MDRMQLEDEMDLLLGRISQCSQQIRAVQAALQERRKLREELRRLALAYQEAVEEEGEEERACPVGAALQSAL</sequence>
<organism evidence="2 3">
    <name type="scientific">Thermacetogenium phaeum (strain ATCC BAA-254 / DSM 26808 / PB)</name>
    <dbReference type="NCBI Taxonomy" id="1089553"/>
    <lineage>
        <taxon>Bacteria</taxon>
        <taxon>Bacillati</taxon>
        <taxon>Bacillota</taxon>
        <taxon>Clostridia</taxon>
        <taxon>Thermoanaerobacterales</taxon>
        <taxon>Thermoanaerobacteraceae</taxon>
        <taxon>Thermacetogenium</taxon>
    </lineage>
</organism>
<keyword evidence="1" id="KW-0175">Coiled coil</keyword>
<evidence type="ECO:0000256" key="1">
    <source>
        <dbReference type="SAM" id="Coils"/>
    </source>
</evidence>
<dbReference type="STRING" id="1089553.Tph_c11900"/>
<accession>K4LEF2</accession>
<name>K4LEF2_THEPS</name>
<feature type="coiled-coil region" evidence="1">
    <location>
        <begin position="20"/>
        <end position="58"/>
    </location>
</feature>
<gene>
    <name evidence="2" type="ordered locus">Tph_c11900</name>
</gene>
<protein>
    <submittedName>
        <fullName evidence="2">Uncharacterized protein</fullName>
    </submittedName>
</protein>
<proteinExistence type="predicted"/>
<dbReference type="KEGG" id="tpz:Tph_c11900"/>
<keyword evidence="3" id="KW-1185">Reference proteome</keyword>
<dbReference type="HOGENOM" id="CLU_2720997_0_0_9"/>
<dbReference type="EMBL" id="CP003732">
    <property type="protein sequence ID" value="AFV11411.1"/>
    <property type="molecule type" value="Genomic_DNA"/>
</dbReference>
<evidence type="ECO:0000313" key="3">
    <source>
        <dbReference type="Proteomes" id="UP000000467"/>
    </source>
</evidence>
<dbReference type="AlphaFoldDB" id="K4LEF2"/>
<reference evidence="2 3" key="1">
    <citation type="journal article" date="2012" name="BMC Genomics">
        <title>Genome-guided analysis of physiological and morphological traits of the fermentative acetate oxidizer Thermacetogenium phaeum.</title>
        <authorList>
            <person name="Oehler D."/>
            <person name="Poehlein A."/>
            <person name="Leimbach A."/>
            <person name="Muller N."/>
            <person name="Daniel R."/>
            <person name="Gottschalk G."/>
            <person name="Schink B."/>
        </authorList>
    </citation>
    <scope>NUCLEOTIDE SEQUENCE [LARGE SCALE GENOMIC DNA]</scope>
    <source>
        <strain evidence="3">ATCC BAA-254 / DSM 26808 / PB</strain>
    </source>
</reference>
<dbReference type="RefSeq" id="WP_015050292.1">
    <property type="nucleotide sequence ID" value="NC_018870.1"/>
</dbReference>